<dbReference type="EMBL" id="JBHRSD010000001">
    <property type="protein sequence ID" value="MFC3030946.1"/>
    <property type="molecule type" value="Genomic_DNA"/>
</dbReference>
<keyword evidence="3" id="KW-1185">Reference proteome</keyword>
<dbReference type="Proteomes" id="UP001595453">
    <property type="component" value="Unassembled WGS sequence"/>
</dbReference>
<evidence type="ECO:0000313" key="2">
    <source>
        <dbReference type="EMBL" id="MFC3030946.1"/>
    </source>
</evidence>
<keyword evidence="1" id="KW-0732">Signal</keyword>
<dbReference type="RefSeq" id="WP_377119660.1">
    <property type="nucleotide sequence ID" value="NZ_JBHRSD010000001.1"/>
</dbReference>
<accession>A0ABV7CER6</accession>
<proteinExistence type="predicted"/>
<gene>
    <name evidence="2" type="ORF">ACFOEE_00175</name>
</gene>
<evidence type="ECO:0008006" key="4">
    <source>
        <dbReference type="Google" id="ProtNLM"/>
    </source>
</evidence>
<feature type="signal peptide" evidence="1">
    <location>
        <begin position="1"/>
        <end position="21"/>
    </location>
</feature>
<sequence length="327" mass="34980">MKIHNQLLAASCLLATAAVSAHTYPVQFESAQLESASASLLPQRFKLNCQRVPQALQHLLTQSAWFHHEVEITIAGECSGPIQLSTDGITLQGDRDLPGSIKMAEGSASAVEVNHAKVTLKNLKIEVPEGTPALTATNNSSVTLSRLTTNGKGIDGAVFYPFLIKDNSTAYISQQEGSKVQVAGSSVVEFGAGNSAISLNVLDTSFSRSVAASEFNSVEVSGNGYFLADNQTQVDLLMIWSKGAVDINQQSTVGHLMMGGQTLFAAYRNSKITGPYEIYGNVVFELEHSSADNWQTFDKPLSIFTGNNAVVNGTLYPSWSWAGQDGN</sequence>
<feature type="chain" id="PRO_5046516168" description="Auto-transporter adhesin head GIN domain-containing protein" evidence="1">
    <location>
        <begin position="22"/>
        <end position="327"/>
    </location>
</feature>
<evidence type="ECO:0000313" key="3">
    <source>
        <dbReference type="Proteomes" id="UP001595453"/>
    </source>
</evidence>
<organism evidence="2 3">
    <name type="scientific">Pseudoalteromonas fenneropenaei</name>
    <dbReference type="NCBI Taxonomy" id="1737459"/>
    <lineage>
        <taxon>Bacteria</taxon>
        <taxon>Pseudomonadati</taxon>
        <taxon>Pseudomonadota</taxon>
        <taxon>Gammaproteobacteria</taxon>
        <taxon>Alteromonadales</taxon>
        <taxon>Pseudoalteromonadaceae</taxon>
        <taxon>Pseudoalteromonas</taxon>
    </lineage>
</organism>
<comment type="caution">
    <text evidence="2">The sequence shown here is derived from an EMBL/GenBank/DDBJ whole genome shotgun (WGS) entry which is preliminary data.</text>
</comment>
<reference evidence="3" key="1">
    <citation type="journal article" date="2019" name="Int. J. Syst. Evol. Microbiol.">
        <title>The Global Catalogue of Microorganisms (GCM) 10K type strain sequencing project: providing services to taxonomists for standard genome sequencing and annotation.</title>
        <authorList>
            <consortium name="The Broad Institute Genomics Platform"/>
            <consortium name="The Broad Institute Genome Sequencing Center for Infectious Disease"/>
            <person name="Wu L."/>
            <person name="Ma J."/>
        </authorList>
    </citation>
    <scope>NUCLEOTIDE SEQUENCE [LARGE SCALE GENOMIC DNA]</scope>
    <source>
        <strain evidence="3">KCTC 42730</strain>
    </source>
</reference>
<name>A0ABV7CER6_9GAMM</name>
<protein>
    <recommendedName>
        <fullName evidence="4">Auto-transporter adhesin head GIN domain-containing protein</fullName>
    </recommendedName>
</protein>
<evidence type="ECO:0000256" key="1">
    <source>
        <dbReference type="SAM" id="SignalP"/>
    </source>
</evidence>